<protein>
    <submittedName>
        <fullName evidence="2">Uncharacterized protein</fullName>
    </submittedName>
</protein>
<accession>A0A8X6T7Q3</accession>
<name>A0A8X6T7Q3_NEPPI</name>
<keyword evidence="4" id="KW-1185">Reference proteome</keyword>
<evidence type="ECO:0000313" key="4">
    <source>
        <dbReference type="Proteomes" id="UP000887013"/>
    </source>
</evidence>
<evidence type="ECO:0000313" key="3">
    <source>
        <dbReference type="EMBL" id="GFT84676.1"/>
    </source>
</evidence>
<evidence type="ECO:0000313" key="2">
    <source>
        <dbReference type="EMBL" id="GFS85636.1"/>
    </source>
</evidence>
<reference evidence="2" key="1">
    <citation type="submission" date="2020-08" db="EMBL/GenBank/DDBJ databases">
        <title>Multicomponent nature underlies the extraordinary mechanical properties of spider dragline silk.</title>
        <authorList>
            <person name="Kono N."/>
            <person name="Nakamura H."/>
            <person name="Mori M."/>
            <person name="Yoshida Y."/>
            <person name="Ohtoshi R."/>
            <person name="Malay A.D."/>
            <person name="Moran D.A.P."/>
            <person name="Tomita M."/>
            <person name="Numata K."/>
            <person name="Arakawa K."/>
        </authorList>
    </citation>
    <scope>NUCLEOTIDE SEQUENCE</scope>
</reference>
<organism evidence="2 4">
    <name type="scientific">Nephila pilipes</name>
    <name type="common">Giant wood spider</name>
    <name type="synonym">Nephila maculata</name>
    <dbReference type="NCBI Taxonomy" id="299642"/>
    <lineage>
        <taxon>Eukaryota</taxon>
        <taxon>Metazoa</taxon>
        <taxon>Ecdysozoa</taxon>
        <taxon>Arthropoda</taxon>
        <taxon>Chelicerata</taxon>
        <taxon>Arachnida</taxon>
        <taxon>Araneae</taxon>
        <taxon>Araneomorphae</taxon>
        <taxon>Entelegynae</taxon>
        <taxon>Araneoidea</taxon>
        <taxon>Nephilidae</taxon>
        <taxon>Nephila</taxon>
    </lineage>
</organism>
<sequence>MQNTNNLRGQKGPRTKSVFLKVHTQTKVNKSKVHVITRESSTAGRDEKSARQIQELFCRQKREHERRIHTASKAEERDRFSGAPEGEREARLQGDRRDHPQSAERIRQGT</sequence>
<gene>
    <name evidence="2" type="ORF">NPIL_251941</name>
    <name evidence="3" type="ORF">NPIL_305041</name>
</gene>
<comment type="caution">
    <text evidence="2">The sequence shown here is derived from an EMBL/GenBank/DDBJ whole genome shotgun (WGS) entry which is preliminary data.</text>
</comment>
<evidence type="ECO:0000256" key="1">
    <source>
        <dbReference type="SAM" id="MobiDB-lite"/>
    </source>
</evidence>
<dbReference type="AlphaFoldDB" id="A0A8X6T7Q3"/>
<dbReference type="Proteomes" id="UP000887013">
    <property type="component" value="Unassembled WGS sequence"/>
</dbReference>
<dbReference type="EMBL" id="BMAW01072803">
    <property type="protein sequence ID" value="GFT84676.1"/>
    <property type="molecule type" value="Genomic_DNA"/>
</dbReference>
<feature type="region of interest" description="Disordered" evidence="1">
    <location>
        <begin position="61"/>
        <end position="110"/>
    </location>
</feature>
<proteinExistence type="predicted"/>
<dbReference type="EMBL" id="BMAW01052406">
    <property type="protein sequence ID" value="GFS85636.1"/>
    <property type="molecule type" value="Genomic_DNA"/>
</dbReference>